<dbReference type="EMBL" id="ADMC01000023">
    <property type="protein sequence ID" value="EHP47198.1"/>
    <property type="molecule type" value="Genomic_DNA"/>
</dbReference>
<proteinExistence type="predicted"/>
<dbReference type="PATRIC" id="fig|742817.3.peg.1917"/>
<dbReference type="Proteomes" id="UP000004892">
    <property type="component" value="Unassembled WGS sequence"/>
</dbReference>
<dbReference type="RefSeq" id="WP_009136953.1">
    <property type="nucleotide sequence ID" value="NZ_JH594596.1"/>
</dbReference>
<keyword evidence="2" id="KW-1185">Reference proteome</keyword>
<comment type="caution">
    <text evidence="1">The sequence shown here is derived from an EMBL/GenBank/DDBJ whole genome shotgun (WGS) entry which is preliminary data.</text>
</comment>
<sequence>MNKQKNTEIIKKIKNCLRRGDFYVIIQRIKEQYQIQFSRSAVASTLNPYSNYFNRIIYNEALKLSVERQRAMGETSVLEAQLKD</sequence>
<protein>
    <submittedName>
        <fullName evidence="1">Uncharacterized protein</fullName>
    </submittedName>
</protein>
<dbReference type="HOGENOM" id="CLU_2524274_0_0_10"/>
<dbReference type="AlphaFoldDB" id="H1DHR9"/>
<dbReference type="GeneID" id="98069366"/>
<gene>
    <name evidence="1" type="ORF">HMPREF9449_01805</name>
</gene>
<accession>H1DHR9</accession>
<dbReference type="STRING" id="742817.HMPREF9449_01805"/>
<reference evidence="1 2" key="1">
    <citation type="submission" date="2012-01" db="EMBL/GenBank/DDBJ databases">
        <title>The Genome Sequence of Odoribacter laneus YIT 12061.</title>
        <authorList>
            <consortium name="The Broad Institute Genome Sequencing Platform"/>
            <person name="Earl A."/>
            <person name="Ward D."/>
            <person name="Feldgarden M."/>
            <person name="Gevers D."/>
            <person name="Morotomi M."/>
            <person name="Young S.K."/>
            <person name="Zeng Q."/>
            <person name="Gargeya S."/>
            <person name="Fitzgerald M."/>
            <person name="Haas B."/>
            <person name="Abouelleil A."/>
            <person name="Alvarado L."/>
            <person name="Arachchi H.M."/>
            <person name="Berlin A."/>
            <person name="Chapman S.B."/>
            <person name="Gearin G."/>
            <person name="Goldberg J."/>
            <person name="Griggs A."/>
            <person name="Gujja S."/>
            <person name="Hansen M."/>
            <person name="Heiman D."/>
            <person name="Howarth C."/>
            <person name="Larimer J."/>
            <person name="Lui A."/>
            <person name="MacDonald P.J.P."/>
            <person name="McCowen C."/>
            <person name="Montmayeur A."/>
            <person name="Murphy C."/>
            <person name="Neiman D."/>
            <person name="Pearson M."/>
            <person name="Priest M."/>
            <person name="Roberts A."/>
            <person name="Saif S."/>
            <person name="Shea T."/>
            <person name="Sisk P."/>
            <person name="Stolte C."/>
            <person name="Sykes S."/>
            <person name="Wortman J."/>
            <person name="Nusbaum C."/>
            <person name="Birren B."/>
        </authorList>
    </citation>
    <scope>NUCLEOTIDE SEQUENCE [LARGE SCALE GENOMIC DNA]</scope>
    <source>
        <strain evidence="1 2">YIT 12061</strain>
    </source>
</reference>
<evidence type="ECO:0000313" key="1">
    <source>
        <dbReference type="EMBL" id="EHP47198.1"/>
    </source>
</evidence>
<evidence type="ECO:0000313" key="2">
    <source>
        <dbReference type="Proteomes" id="UP000004892"/>
    </source>
</evidence>
<name>H1DHR9_9BACT</name>
<organism evidence="1 2">
    <name type="scientific">Odoribacter laneus YIT 12061</name>
    <dbReference type="NCBI Taxonomy" id="742817"/>
    <lineage>
        <taxon>Bacteria</taxon>
        <taxon>Pseudomonadati</taxon>
        <taxon>Bacteroidota</taxon>
        <taxon>Bacteroidia</taxon>
        <taxon>Bacteroidales</taxon>
        <taxon>Odoribacteraceae</taxon>
        <taxon>Odoribacter</taxon>
    </lineage>
</organism>